<reference evidence="3 4" key="1">
    <citation type="submission" date="2019-03" db="EMBL/GenBank/DDBJ databases">
        <authorList>
            <person name="Kim M.K.M."/>
        </authorList>
    </citation>
    <scope>NUCLEOTIDE SEQUENCE [LARGE SCALE GENOMIC DNA]</scope>
    <source>
        <strain evidence="3 4">18JY21-1</strain>
    </source>
</reference>
<accession>A0A4R4EAB1</accession>
<dbReference type="AlphaFoldDB" id="A0A4R4EAB1"/>
<dbReference type="PANTHER" id="PTHR37829">
    <property type="entry name" value="PHAGE-LIKE ELEMENT PBSX PROTEIN XKDT"/>
    <property type="match status" value="1"/>
</dbReference>
<evidence type="ECO:0000313" key="4">
    <source>
        <dbReference type="Proteomes" id="UP000295418"/>
    </source>
</evidence>
<dbReference type="EMBL" id="SKFG01000014">
    <property type="protein sequence ID" value="TCZ76187.1"/>
    <property type="molecule type" value="Genomic_DNA"/>
</dbReference>
<dbReference type="RefSeq" id="WP_132418913.1">
    <property type="nucleotide sequence ID" value="NZ_SKFG01000014.1"/>
</dbReference>
<dbReference type="Pfam" id="PF04865">
    <property type="entry name" value="Baseplate_J"/>
    <property type="match status" value="1"/>
</dbReference>
<feature type="domain" description="Baseplate protein J-like barrel" evidence="2">
    <location>
        <begin position="95"/>
        <end position="175"/>
    </location>
</feature>
<dbReference type="PANTHER" id="PTHR37829:SF3">
    <property type="entry name" value="PROTEIN JAYE-RELATED"/>
    <property type="match status" value="1"/>
</dbReference>
<gene>
    <name evidence="3" type="ORF">E0485_15230</name>
</gene>
<dbReference type="Proteomes" id="UP000295418">
    <property type="component" value="Unassembled WGS sequence"/>
</dbReference>
<evidence type="ECO:0000259" key="2">
    <source>
        <dbReference type="Pfam" id="PF04865"/>
    </source>
</evidence>
<dbReference type="InterPro" id="IPR006949">
    <property type="entry name" value="Barrel_Baseplate_J-like"/>
</dbReference>
<dbReference type="OrthoDB" id="7904838at2"/>
<feature type="region of interest" description="Disordered" evidence="1">
    <location>
        <begin position="164"/>
        <end position="183"/>
    </location>
</feature>
<dbReference type="InterPro" id="IPR052399">
    <property type="entry name" value="Phage_Baseplate_Assmbl_Protein"/>
</dbReference>
<keyword evidence="4" id="KW-1185">Reference proteome</keyword>
<proteinExistence type="predicted"/>
<protein>
    <submittedName>
        <fullName evidence="3">Baseplate J/gp47 family protein</fullName>
    </submittedName>
</protein>
<sequence length="392" mass="42152">MLDERGFKRRRFADLFDEMEGKAREAFGEQVNTAVRSPLGIILRIFAWFLAMAWSLAESVYNSAYVGTAIGTSLDRLGAYVGITRIPQRPATGEVQIEGTAGYTVAISTVFGTKNGVLFETLNSITLESNGRGMVKVRGKKPGIQSNVAAGTITEIINPVPDITAVTNPAPSTGGREKETDSEFRERFRLSVAGGGAATLDSLRGALLRVFGVRAAAVVENNSLQTDGAGRPGKSFQCYLLGGDDNDIAQTILNTKAAGIEPFGDIEIIRKDIAGEPHTVKFSRAEEVRISLKVLIGTDNRFPIDGDRRICSELVRYIGGNDEDGSIYVGLNMGQSVVFSQLVATALKVEGTTDVSYEIKVNGQAHRSENINISIFQVAQTSAAEIEVVHSV</sequence>
<evidence type="ECO:0000256" key="1">
    <source>
        <dbReference type="SAM" id="MobiDB-lite"/>
    </source>
</evidence>
<name>A0A4R4EAB1_9BACL</name>
<evidence type="ECO:0000313" key="3">
    <source>
        <dbReference type="EMBL" id="TCZ76187.1"/>
    </source>
</evidence>
<organism evidence="3 4">
    <name type="scientific">Paenibacillus albiflavus</name>
    <dbReference type="NCBI Taxonomy" id="2545760"/>
    <lineage>
        <taxon>Bacteria</taxon>
        <taxon>Bacillati</taxon>
        <taxon>Bacillota</taxon>
        <taxon>Bacilli</taxon>
        <taxon>Bacillales</taxon>
        <taxon>Paenibacillaceae</taxon>
        <taxon>Paenibacillus</taxon>
    </lineage>
</organism>
<comment type="caution">
    <text evidence="3">The sequence shown here is derived from an EMBL/GenBank/DDBJ whole genome shotgun (WGS) entry which is preliminary data.</text>
</comment>